<comment type="caution">
    <text evidence="7">The sequence shown here is derived from an EMBL/GenBank/DDBJ whole genome shotgun (WGS) entry which is preliminary data.</text>
</comment>
<dbReference type="CDD" id="cd10958">
    <property type="entry name" value="CE4_NodB_like_2"/>
    <property type="match status" value="1"/>
</dbReference>
<keyword evidence="8" id="KW-1185">Reference proteome</keyword>
<keyword evidence="1 7" id="KW-0378">Hydrolase</keyword>
<feature type="chain" id="PRO_5042474103" evidence="5">
    <location>
        <begin position="19"/>
        <end position="897"/>
    </location>
</feature>
<dbReference type="GO" id="GO:0006798">
    <property type="term" value="P:polyphosphate catabolic process"/>
    <property type="evidence" value="ECO:0007669"/>
    <property type="project" value="TreeGrafter"/>
</dbReference>
<reference evidence="7" key="1">
    <citation type="submission" date="2023-06" db="EMBL/GenBank/DDBJ databases">
        <title>Genome-scale phylogeny and comparative genomics of the fungal order Sordariales.</title>
        <authorList>
            <consortium name="Lawrence Berkeley National Laboratory"/>
            <person name="Hensen N."/>
            <person name="Bonometti L."/>
            <person name="Westerberg I."/>
            <person name="Brannstrom I.O."/>
            <person name="Guillou S."/>
            <person name="Cros-Aarteil S."/>
            <person name="Calhoun S."/>
            <person name="Haridas S."/>
            <person name="Kuo A."/>
            <person name="Mondo S."/>
            <person name="Pangilinan J."/>
            <person name="Riley R."/>
            <person name="Labutti K."/>
            <person name="Andreopoulos B."/>
            <person name="Lipzen A."/>
            <person name="Chen C."/>
            <person name="Yanf M."/>
            <person name="Daum C."/>
            <person name="Ng V."/>
            <person name="Clum A."/>
            <person name="Steindorff A."/>
            <person name="Ohm R."/>
            <person name="Martin F."/>
            <person name="Silar P."/>
            <person name="Natvig D."/>
            <person name="Lalanne C."/>
            <person name="Gautier V."/>
            <person name="Ament-Velasquez S.L."/>
            <person name="Kruys A."/>
            <person name="Hutchinson M.I."/>
            <person name="Powell A.J."/>
            <person name="Barry K."/>
            <person name="Miller A.N."/>
            <person name="Grigoriev I.V."/>
            <person name="Debuchy R."/>
            <person name="Gladieux P."/>
            <person name="Thoren M.H."/>
            <person name="Johannesson H."/>
        </authorList>
    </citation>
    <scope>NUCLEOTIDE SEQUENCE</scope>
    <source>
        <strain evidence="7">PSN4</strain>
    </source>
</reference>
<dbReference type="CDD" id="cd00842">
    <property type="entry name" value="MPP_ASMase"/>
    <property type="match status" value="1"/>
</dbReference>
<organism evidence="7 8">
    <name type="scientific">Echria macrotheca</name>
    <dbReference type="NCBI Taxonomy" id="438768"/>
    <lineage>
        <taxon>Eukaryota</taxon>
        <taxon>Fungi</taxon>
        <taxon>Dikarya</taxon>
        <taxon>Ascomycota</taxon>
        <taxon>Pezizomycotina</taxon>
        <taxon>Sordariomycetes</taxon>
        <taxon>Sordariomycetidae</taxon>
        <taxon>Sordariales</taxon>
        <taxon>Schizotheciaceae</taxon>
        <taxon>Echria</taxon>
    </lineage>
</organism>
<dbReference type="SUPFAM" id="SSF56300">
    <property type="entry name" value="Metallo-dependent phosphatases"/>
    <property type="match status" value="1"/>
</dbReference>
<keyword evidence="2" id="KW-0325">Glycoprotein</keyword>
<sequence>MALQRILSAALLWHGVIAGPSDSTTGGRAALDPAPRLLHGRFLHISDIHPDEFYRVHSSTDETEACHRGDGPAGTYGAETSDCDTPFALVNATFDWIAANLKDKIDFVIWTGDSARHDSDEEIPRNQGQVLGTNTWIADKFAELFAHPEGRGLEIPVVPTFGNNDILPHNILLPGPNAWLQHYTHIWRHFIPEEQRHSFEFGGWFFVEAIPDRLAIFSLNTLYFFDRNAGVDGCANPYEPGYKQLEWLSIQLQFMRHRGMKAILMGHVPPARTDSKKLWDETCWQKYTLWLQQYRDVVVGGIYGHMNIDHFLIHDTHDIDLDLLENPDKATFSTRQAMQDELSVESATDYLQELRSVWSKLAPPPALAGKSDDLKGDKKKKKGRKGKKKKDLWGERYQLTLVSPSVVPNYFPTLRIVEYNISGLENAPVWADRPQPPPPADQDQKRLELRSIDGPDNMHTEAKKKKKPKKPKDGKPKNPHLIIPDPPSPTAPPGPGYSVQPLSLTGYTQYYANLTYINNLTLDADTAETDTFDDKIYKLRDLTVNSYVDLAYRMGQTAGKNEMEFEPDSDVDELDEDEVEEDEAEADAAGKKGKKPGKGKDKKKKHKRKKNKTWLAFLNRAFVSTVEKEELQKLGKLRRRARRSRITMLALLALLALLLLAPLYTIYYPPSALMRVLSQRWTDVLWRIWLPPTKKLVALTIDDAPSEHTRDILAALSAGGAKATFFVIGSQVAGREHLLREIVRAGHELGNHGMRDEPAREVEGEELGRQIRAVQGMISAAYAAEGKVYPGEDGSSQAGKRRYYRPGSGFFSDRVREVVRQAGHRLVLGSIYPHDAQVSWAWLNARHILGMLSPGGIIICHDRRSWTEPMLRRVLPEMKRRGYKAVTVTELLAEATG</sequence>
<dbReference type="FunFam" id="3.60.21.10:FF:000082">
    <property type="entry name" value="Endopolyphosphatase"/>
    <property type="match status" value="1"/>
</dbReference>
<dbReference type="InterPro" id="IPR041805">
    <property type="entry name" value="ASMase/PPN1_MPP"/>
</dbReference>
<keyword evidence="5" id="KW-0732">Signal</keyword>
<dbReference type="Gene3D" id="3.20.20.370">
    <property type="entry name" value="Glycoside hydrolase/deacetylase"/>
    <property type="match status" value="1"/>
</dbReference>
<dbReference type="PANTHER" id="PTHR10340">
    <property type="entry name" value="SPHINGOMYELIN PHOSPHODIESTERASE"/>
    <property type="match status" value="1"/>
</dbReference>
<keyword evidence="4" id="KW-0472">Membrane</keyword>
<dbReference type="PANTHER" id="PTHR10340:SF55">
    <property type="entry name" value="ENDOPOLYPHOSPHATASE"/>
    <property type="match status" value="1"/>
</dbReference>
<dbReference type="GO" id="GO:0016810">
    <property type="term" value="F:hydrolase activity, acting on carbon-nitrogen (but not peptide) bonds"/>
    <property type="evidence" value="ECO:0007669"/>
    <property type="project" value="InterPro"/>
</dbReference>
<dbReference type="InterPro" id="IPR029052">
    <property type="entry name" value="Metallo-depent_PP-like"/>
</dbReference>
<evidence type="ECO:0000259" key="6">
    <source>
        <dbReference type="PROSITE" id="PS51677"/>
    </source>
</evidence>
<dbReference type="AlphaFoldDB" id="A0AAJ0BIC7"/>
<dbReference type="GO" id="GO:0000324">
    <property type="term" value="C:fungal-type vacuole"/>
    <property type="evidence" value="ECO:0007669"/>
    <property type="project" value="TreeGrafter"/>
</dbReference>
<dbReference type="Pfam" id="PF01522">
    <property type="entry name" value="Polysacc_deac_1"/>
    <property type="match status" value="1"/>
</dbReference>
<feature type="compositionally biased region" description="Basic residues" evidence="3">
    <location>
        <begin position="591"/>
        <end position="610"/>
    </location>
</feature>
<keyword evidence="4" id="KW-1133">Transmembrane helix</keyword>
<feature type="region of interest" description="Disordered" evidence="3">
    <location>
        <begin position="449"/>
        <end position="497"/>
    </location>
</feature>
<evidence type="ECO:0000256" key="5">
    <source>
        <dbReference type="SAM" id="SignalP"/>
    </source>
</evidence>
<dbReference type="InterPro" id="IPR002509">
    <property type="entry name" value="NODB_dom"/>
</dbReference>
<evidence type="ECO:0000256" key="4">
    <source>
        <dbReference type="SAM" id="Phobius"/>
    </source>
</evidence>
<evidence type="ECO:0000256" key="1">
    <source>
        <dbReference type="ARBA" id="ARBA00022801"/>
    </source>
</evidence>
<dbReference type="GO" id="GO:0000298">
    <property type="term" value="F:endopolyphosphatase activity"/>
    <property type="evidence" value="ECO:0007669"/>
    <property type="project" value="TreeGrafter"/>
</dbReference>
<feature type="signal peptide" evidence="5">
    <location>
        <begin position="1"/>
        <end position="18"/>
    </location>
</feature>
<dbReference type="Proteomes" id="UP001239445">
    <property type="component" value="Unassembled WGS sequence"/>
</dbReference>
<feature type="compositionally biased region" description="Basic and acidic residues" evidence="3">
    <location>
        <begin position="449"/>
        <end position="461"/>
    </location>
</feature>
<name>A0AAJ0BIC7_9PEZI</name>
<dbReference type="GO" id="GO:0005975">
    <property type="term" value="P:carbohydrate metabolic process"/>
    <property type="evidence" value="ECO:0007669"/>
    <property type="project" value="InterPro"/>
</dbReference>
<evidence type="ECO:0000313" key="7">
    <source>
        <dbReference type="EMBL" id="KAK1757699.1"/>
    </source>
</evidence>
<proteinExistence type="predicted"/>
<feature type="transmembrane region" description="Helical" evidence="4">
    <location>
        <begin position="646"/>
        <end position="667"/>
    </location>
</feature>
<dbReference type="GO" id="GO:0008081">
    <property type="term" value="F:phosphoric diester hydrolase activity"/>
    <property type="evidence" value="ECO:0007669"/>
    <property type="project" value="TreeGrafter"/>
</dbReference>
<gene>
    <name evidence="7" type="ORF">QBC47DRAFT_421639</name>
</gene>
<dbReference type="Pfam" id="PF00149">
    <property type="entry name" value="Metallophos"/>
    <property type="match status" value="1"/>
</dbReference>
<feature type="domain" description="NodB homology" evidence="6">
    <location>
        <begin position="695"/>
        <end position="886"/>
    </location>
</feature>
<dbReference type="Gene3D" id="3.60.21.10">
    <property type="match status" value="1"/>
</dbReference>
<dbReference type="InterPro" id="IPR004843">
    <property type="entry name" value="Calcineurin-like_PHP"/>
</dbReference>
<protein>
    <submittedName>
        <fullName evidence="7">Hydrolase-like protein</fullName>
    </submittedName>
</protein>
<evidence type="ECO:0000256" key="3">
    <source>
        <dbReference type="SAM" id="MobiDB-lite"/>
    </source>
</evidence>
<dbReference type="SUPFAM" id="SSF88713">
    <property type="entry name" value="Glycoside hydrolase/deacetylase"/>
    <property type="match status" value="1"/>
</dbReference>
<evidence type="ECO:0000256" key="2">
    <source>
        <dbReference type="ARBA" id="ARBA00023180"/>
    </source>
</evidence>
<feature type="region of interest" description="Disordered" evidence="3">
    <location>
        <begin position="366"/>
        <end position="390"/>
    </location>
</feature>
<dbReference type="PROSITE" id="PS51677">
    <property type="entry name" value="NODB"/>
    <property type="match status" value="1"/>
</dbReference>
<accession>A0AAJ0BIC7</accession>
<evidence type="ECO:0000313" key="8">
    <source>
        <dbReference type="Proteomes" id="UP001239445"/>
    </source>
</evidence>
<feature type="compositionally biased region" description="Pro residues" evidence="3">
    <location>
        <begin position="484"/>
        <end position="495"/>
    </location>
</feature>
<dbReference type="EMBL" id="MU839830">
    <property type="protein sequence ID" value="KAK1757699.1"/>
    <property type="molecule type" value="Genomic_DNA"/>
</dbReference>
<dbReference type="InterPro" id="IPR011330">
    <property type="entry name" value="Glyco_hydro/deAcase_b/a-brl"/>
</dbReference>
<keyword evidence="4" id="KW-0812">Transmembrane</keyword>
<feature type="compositionally biased region" description="Acidic residues" evidence="3">
    <location>
        <begin position="564"/>
        <end position="586"/>
    </location>
</feature>
<dbReference type="GO" id="GO:0004309">
    <property type="term" value="F:exopolyphosphatase activity"/>
    <property type="evidence" value="ECO:0007669"/>
    <property type="project" value="TreeGrafter"/>
</dbReference>
<feature type="compositionally biased region" description="Basic residues" evidence="3">
    <location>
        <begin position="377"/>
        <end position="390"/>
    </location>
</feature>
<feature type="region of interest" description="Disordered" evidence="3">
    <location>
        <begin position="559"/>
        <end position="610"/>
    </location>
</feature>